<reference evidence="1" key="1">
    <citation type="journal article" date="2015" name="Genome Announc.">
        <title>Draft Genome Sequence of Anaerolineae Strain TC1, a Novel Isolate from a Methanogenic Wastewater Treatment System.</title>
        <authorList>
            <person name="Matsuura N."/>
            <person name="Tourlousse D.M."/>
            <person name="Sun L."/>
            <person name="Toyonaga M."/>
            <person name="Kuroda K."/>
            <person name="Ohashi A."/>
            <person name="Cruz R."/>
            <person name="Yamaguchi T."/>
            <person name="Sekiguchi Y."/>
        </authorList>
    </citation>
    <scope>NUCLEOTIDE SEQUENCE [LARGE SCALE GENOMIC DNA]</scope>
    <source>
        <strain evidence="1">TC1</strain>
    </source>
</reference>
<dbReference type="RefSeq" id="WP_062280997.1">
    <property type="nucleotide sequence ID" value="NZ_DF968181.1"/>
</dbReference>
<evidence type="ECO:0000313" key="1">
    <source>
        <dbReference type="EMBL" id="GAP40890.1"/>
    </source>
</evidence>
<organism evidence="1">
    <name type="scientific">Flexilinea flocculi</name>
    <dbReference type="NCBI Taxonomy" id="1678840"/>
    <lineage>
        <taxon>Bacteria</taxon>
        <taxon>Bacillati</taxon>
        <taxon>Chloroflexota</taxon>
        <taxon>Anaerolineae</taxon>
        <taxon>Anaerolineales</taxon>
        <taxon>Anaerolineaceae</taxon>
        <taxon>Flexilinea</taxon>
    </lineage>
</organism>
<dbReference type="STRING" id="1678840.ATC1_13872"/>
<keyword evidence="2" id="KW-1185">Reference proteome</keyword>
<accession>A0A0S7BKP6</accession>
<dbReference type="Gene3D" id="2.60.20.10">
    <property type="entry name" value="Crystallins"/>
    <property type="match status" value="1"/>
</dbReference>
<dbReference type="AlphaFoldDB" id="A0A0S7BKP6"/>
<dbReference type="EMBL" id="DF968181">
    <property type="protein sequence ID" value="GAP40890.1"/>
    <property type="molecule type" value="Genomic_DNA"/>
</dbReference>
<name>A0A0S7BKP6_9CHLR</name>
<evidence type="ECO:0000313" key="2">
    <source>
        <dbReference type="Proteomes" id="UP000053370"/>
    </source>
</evidence>
<proteinExistence type="predicted"/>
<dbReference type="Proteomes" id="UP000053370">
    <property type="component" value="Unassembled WGS sequence"/>
</dbReference>
<protein>
    <submittedName>
        <fullName evidence="1">Uncharacterized protein</fullName>
    </submittedName>
</protein>
<gene>
    <name evidence="1" type="ORF">ATC1_13872</name>
</gene>
<sequence length="196" mass="20806">MNNKSSLLLLLGGLFLVLFLTAASPTEINNNGQHCYALIAPIEEGSNGSSRVIKAECFDNFGDSIYAATNGRVQLNSSTQPEAVTDEALNSSNGVSSSSSQVVIGIDWDSTNFAGSSYTWVVSGSGCSSSTQYSVSSMPSGWDNRVSSARGYSNCNYFYHYQNTSYGGTSVVCNTDCSSMGSLDNATSSEKWTYTP</sequence>
<dbReference type="OrthoDB" id="5123238at2"/>